<dbReference type="Pfam" id="PF14525">
    <property type="entry name" value="AraC_binding_2"/>
    <property type="match status" value="1"/>
</dbReference>
<dbReference type="PANTHER" id="PTHR46796">
    <property type="entry name" value="HTH-TYPE TRANSCRIPTIONAL ACTIVATOR RHAS-RELATED"/>
    <property type="match status" value="1"/>
</dbReference>
<keyword evidence="2" id="KW-0238">DNA-binding</keyword>
<reference evidence="6" key="1">
    <citation type="journal article" date="2019" name="Int. J. Syst. Evol. Microbiol.">
        <title>The Global Catalogue of Microorganisms (GCM) 10K type strain sequencing project: providing services to taxonomists for standard genome sequencing and annotation.</title>
        <authorList>
            <consortium name="The Broad Institute Genomics Platform"/>
            <consortium name="The Broad Institute Genome Sequencing Center for Infectious Disease"/>
            <person name="Wu L."/>
            <person name="Ma J."/>
        </authorList>
    </citation>
    <scope>NUCLEOTIDE SEQUENCE [LARGE SCALE GENOMIC DNA]</scope>
    <source>
        <strain evidence="6">JCM 4316</strain>
    </source>
</reference>
<dbReference type="InterPro" id="IPR050204">
    <property type="entry name" value="AraC_XylS_family_regulators"/>
</dbReference>
<evidence type="ECO:0000256" key="3">
    <source>
        <dbReference type="ARBA" id="ARBA00023163"/>
    </source>
</evidence>
<evidence type="ECO:0000256" key="2">
    <source>
        <dbReference type="ARBA" id="ARBA00023125"/>
    </source>
</evidence>
<dbReference type="EMBL" id="BAAASD010000057">
    <property type="protein sequence ID" value="GAA2371392.1"/>
    <property type="molecule type" value="Genomic_DNA"/>
</dbReference>
<dbReference type="PANTHER" id="PTHR46796:SF6">
    <property type="entry name" value="ARAC SUBFAMILY"/>
    <property type="match status" value="1"/>
</dbReference>
<proteinExistence type="predicted"/>
<dbReference type="InterPro" id="IPR018060">
    <property type="entry name" value="HTH_AraC"/>
</dbReference>
<accession>A0ABP5U828</accession>
<dbReference type="Gene3D" id="1.10.10.60">
    <property type="entry name" value="Homeodomain-like"/>
    <property type="match status" value="1"/>
</dbReference>
<feature type="domain" description="HTH araC/xylS-type" evidence="4">
    <location>
        <begin position="227"/>
        <end position="328"/>
    </location>
</feature>
<evidence type="ECO:0000259" key="4">
    <source>
        <dbReference type="PROSITE" id="PS01124"/>
    </source>
</evidence>
<dbReference type="InterPro" id="IPR020449">
    <property type="entry name" value="Tscrpt_reg_AraC-type_HTH"/>
</dbReference>
<dbReference type="PROSITE" id="PS01124">
    <property type="entry name" value="HTH_ARAC_FAMILY_2"/>
    <property type="match status" value="1"/>
</dbReference>
<protein>
    <submittedName>
        <fullName evidence="5">Helix-turn-helix domain-containing protein</fullName>
    </submittedName>
</protein>
<keyword evidence="6" id="KW-1185">Reference proteome</keyword>
<dbReference type="PRINTS" id="PR00032">
    <property type="entry name" value="HTHARAC"/>
</dbReference>
<dbReference type="Proteomes" id="UP001500253">
    <property type="component" value="Unassembled WGS sequence"/>
</dbReference>
<dbReference type="Pfam" id="PF12833">
    <property type="entry name" value="HTH_18"/>
    <property type="match status" value="1"/>
</dbReference>
<dbReference type="InterPro" id="IPR009057">
    <property type="entry name" value="Homeodomain-like_sf"/>
</dbReference>
<comment type="caution">
    <text evidence="5">The sequence shown here is derived from an EMBL/GenBank/DDBJ whole genome shotgun (WGS) entry which is preliminary data.</text>
</comment>
<sequence>MAAKDARAAGPVVAVDTDDIAVPDRFGWWNDMVGHEVMPVSIRSPHADRFRGWVEAVGLSHSQVAAFDFSPMTARRSPAHIRRGNPEDYFLLLVRESAVRLEQARGVACLGPGDMALFSSWRPLTCDFLDNSGPVRLTLLRIPLALLPLAGGRADRLLAEPLPIKSGSGALLGPYLTSLPKAARTAGPVELARLGAIGVDLAASLLAARIGDQHSLPAETRRTALLAGISAFIDHHLTDPLLDPAAVAAHHHISVRTLHQLFQGEPESVAATIRRRRLERCHADLTEPRLRHRTIGETALRWGFRHPADFSRAFRRTYGVSPSEVRATVR</sequence>
<dbReference type="InterPro" id="IPR035418">
    <property type="entry name" value="AraC-bd_2"/>
</dbReference>
<evidence type="ECO:0000256" key="1">
    <source>
        <dbReference type="ARBA" id="ARBA00023015"/>
    </source>
</evidence>
<gene>
    <name evidence="5" type="ORF">GCM10010246_77130</name>
</gene>
<dbReference type="RefSeq" id="WP_346178916.1">
    <property type="nucleotide sequence ID" value="NZ_BAAASD010000057.1"/>
</dbReference>
<dbReference type="SMART" id="SM00342">
    <property type="entry name" value="HTH_ARAC"/>
    <property type="match status" value="1"/>
</dbReference>
<keyword evidence="1" id="KW-0805">Transcription regulation</keyword>
<dbReference type="SUPFAM" id="SSF46689">
    <property type="entry name" value="Homeodomain-like"/>
    <property type="match status" value="1"/>
</dbReference>
<name>A0ABP5U828_9ACTN</name>
<organism evidence="5 6">
    <name type="scientific">Streptomyces cuspidosporus</name>
    <dbReference type="NCBI Taxonomy" id="66882"/>
    <lineage>
        <taxon>Bacteria</taxon>
        <taxon>Bacillati</taxon>
        <taxon>Actinomycetota</taxon>
        <taxon>Actinomycetes</taxon>
        <taxon>Kitasatosporales</taxon>
        <taxon>Streptomycetaceae</taxon>
        <taxon>Streptomyces</taxon>
    </lineage>
</organism>
<evidence type="ECO:0000313" key="5">
    <source>
        <dbReference type="EMBL" id="GAA2371392.1"/>
    </source>
</evidence>
<evidence type="ECO:0000313" key="6">
    <source>
        <dbReference type="Proteomes" id="UP001500253"/>
    </source>
</evidence>
<keyword evidence="3" id="KW-0804">Transcription</keyword>